<dbReference type="GO" id="GO:0004386">
    <property type="term" value="F:helicase activity"/>
    <property type="evidence" value="ECO:0007669"/>
    <property type="project" value="UniProtKB-KW"/>
</dbReference>
<keyword evidence="2" id="KW-0067">ATP-binding</keyword>
<dbReference type="InterPro" id="IPR034586">
    <property type="entry name" value="Bfa1/Byr4"/>
</dbReference>
<evidence type="ECO:0000256" key="1">
    <source>
        <dbReference type="SAM" id="MobiDB-lite"/>
    </source>
</evidence>
<keyword evidence="2" id="KW-0378">Hydrolase</keyword>
<feature type="region of interest" description="Disordered" evidence="1">
    <location>
        <begin position="100"/>
        <end position="120"/>
    </location>
</feature>
<accession>A0A1D1XSS4</accession>
<name>A0A1D1XSS4_9ARAE</name>
<keyword evidence="2" id="KW-0347">Helicase</keyword>
<proteinExistence type="predicted"/>
<dbReference type="GO" id="GO:0005096">
    <property type="term" value="F:GTPase activator activity"/>
    <property type="evidence" value="ECO:0007669"/>
    <property type="project" value="InterPro"/>
</dbReference>
<dbReference type="PANTHER" id="PTHR35140">
    <property type="entry name" value="MITOTIC CHECK POINT PROTEIN BFA1"/>
    <property type="match status" value="1"/>
</dbReference>
<dbReference type="AlphaFoldDB" id="A0A1D1XSS4"/>
<dbReference type="PANTHER" id="PTHR35140:SF1">
    <property type="entry name" value="MITOTIC CHECK POINT PROTEIN BFA1"/>
    <property type="match status" value="1"/>
</dbReference>
<reference evidence="2" key="1">
    <citation type="submission" date="2015-07" db="EMBL/GenBank/DDBJ databases">
        <title>Transcriptome Assembly of Anthurium amnicola.</title>
        <authorList>
            <person name="Suzuki J."/>
        </authorList>
    </citation>
    <scope>NUCLEOTIDE SEQUENCE</scope>
</reference>
<evidence type="ECO:0000313" key="2">
    <source>
        <dbReference type="EMBL" id="JAT45428.1"/>
    </source>
</evidence>
<sequence>MIMLANTHPIQSFIEHEESWEDVEFPVSRLIPHEKLSVTTREPFPDFSESEDDEEDGSDCSTLIANKFHSQSTLITNKFNPQVVQINGNMMFDPVKKQWSKIKRPHDEESDSSDDDDWLVDDNKKEEEDQFKVGGEFDITPGLEATLFAAERQHGKDMMKWYPAPRIPKNEERFGLKNMTVLKGHLYEIRKVLPARKAPRRRSSRRSSRQSAGSRRWR</sequence>
<feature type="region of interest" description="Disordered" evidence="1">
    <location>
        <begin position="193"/>
        <end position="218"/>
    </location>
</feature>
<keyword evidence="2" id="KW-0547">Nucleotide-binding</keyword>
<feature type="compositionally biased region" description="Acidic residues" evidence="1">
    <location>
        <begin position="108"/>
        <end position="120"/>
    </location>
</feature>
<dbReference type="GO" id="GO:0001100">
    <property type="term" value="P:negative regulation of exit from mitosis"/>
    <property type="evidence" value="ECO:0007669"/>
    <property type="project" value="InterPro"/>
</dbReference>
<dbReference type="EMBL" id="GDJX01022508">
    <property type="protein sequence ID" value="JAT45428.1"/>
    <property type="molecule type" value="Transcribed_RNA"/>
</dbReference>
<organism evidence="2">
    <name type="scientific">Anthurium amnicola</name>
    <dbReference type="NCBI Taxonomy" id="1678845"/>
    <lineage>
        <taxon>Eukaryota</taxon>
        <taxon>Viridiplantae</taxon>
        <taxon>Streptophyta</taxon>
        <taxon>Embryophyta</taxon>
        <taxon>Tracheophyta</taxon>
        <taxon>Spermatophyta</taxon>
        <taxon>Magnoliopsida</taxon>
        <taxon>Liliopsida</taxon>
        <taxon>Araceae</taxon>
        <taxon>Pothoideae</taxon>
        <taxon>Potheae</taxon>
        <taxon>Anthurium</taxon>
    </lineage>
</organism>
<feature type="compositionally biased region" description="Basic residues" evidence="1">
    <location>
        <begin position="193"/>
        <end position="208"/>
    </location>
</feature>
<gene>
    <name evidence="2" type="primary">HAS1_0</name>
    <name evidence="2" type="ORF">g.92617</name>
</gene>
<feature type="compositionally biased region" description="Low complexity" evidence="1">
    <location>
        <begin position="209"/>
        <end position="218"/>
    </location>
</feature>
<protein>
    <submittedName>
        <fullName evidence="2">ATP-dependent RNA helicase HAS1</fullName>
    </submittedName>
</protein>